<reference evidence="1" key="1">
    <citation type="submission" date="2019-11" db="UniProtKB">
        <authorList>
            <consortium name="WormBaseParasite"/>
        </authorList>
    </citation>
    <scope>IDENTIFICATION</scope>
</reference>
<proteinExistence type="predicted"/>
<dbReference type="AlphaFoldDB" id="A0A5K3FI24"/>
<dbReference type="WBParaSite" id="MCU_007555-RA">
    <property type="protein sequence ID" value="MCU_007555-RA"/>
    <property type="gene ID" value="MCU_007555"/>
</dbReference>
<organism evidence="1">
    <name type="scientific">Mesocestoides corti</name>
    <name type="common">Flatworm</name>
    <dbReference type="NCBI Taxonomy" id="53468"/>
    <lineage>
        <taxon>Eukaryota</taxon>
        <taxon>Metazoa</taxon>
        <taxon>Spiralia</taxon>
        <taxon>Lophotrochozoa</taxon>
        <taxon>Platyhelminthes</taxon>
        <taxon>Cestoda</taxon>
        <taxon>Eucestoda</taxon>
        <taxon>Cyclophyllidea</taxon>
        <taxon>Mesocestoididae</taxon>
        <taxon>Mesocestoides</taxon>
    </lineage>
</organism>
<name>A0A5K3FI24_MESCO</name>
<sequence length="89" mass="10253">SSVVKCSVVWQRKWAQRYWATWPQLNLCPSAFQWQARMMSSQPENDVNEEQYIISGVASVVDSDGGRLTLVMACDWSMKPDLLYQSSLY</sequence>
<protein>
    <submittedName>
        <fullName evidence="1">RNase H domain-containing protein</fullName>
    </submittedName>
</protein>
<evidence type="ECO:0000313" key="1">
    <source>
        <dbReference type="WBParaSite" id="MCU_007555-RA"/>
    </source>
</evidence>
<accession>A0A5K3FI24</accession>